<dbReference type="PROSITE" id="PS00201">
    <property type="entry name" value="FLAVODOXIN"/>
    <property type="match status" value="1"/>
</dbReference>
<evidence type="ECO:0000256" key="2">
    <source>
        <dbReference type="ARBA" id="ARBA00003297"/>
    </source>
</evidence>
<evidence type="ECO:0000256" key="7">
    <source>
        <dbReference type="ARBA" id="ARBA00022982"/>
    </source>
</evidence>
<protein>
    <submittedName>
        <fullName evidence="9">Flavodoxin I</fullName>
    </submittedName>
</protein>
<keyword evidence="6" id="KW-0288">FMN</keyword>
<comment type="caution">
    <text evidence="9">The sequence shown here is derived from an EMBL/GenBank/DDBJ whole genome shotgun (WGS) entry which is preliminary data.</text>
</comment>
<dbReference type="OrthoDB" id="9790745at2"/>
<name>A0A7W8CTQ4_9BACL</name>
<keyword evidence="10" id="KW-1185">Reference proteome</keyword>
<proteinExistence type="inferred from homology"/>
<evidence type="ECO:0000256" key="5">
    <source>
        <dbReference type="ARBA" id="ARBA00022630"/>
    </source>
</evidence>
<evidence type="ECO:0000256" key="6">
    <source>
        <dbReference type="ARBA" id="ARBA00022643"/>
    </source>
</evidence>
<feature type="domain" description="Flavodoxin-like" evidence="8">
    <location>
        <begin position="10"/>
        <end position="155"/>
    </location>
</feature>
<dbReference type="Gene3D" id="3.40.50.360">
    <property type="match status" value="1"/>
</dbReference>
<dbReference type="SUPFAM" id="SSF52218">
    <property type="entry name" value="Flavoproteins"/>
    <property type="match status" value="1"/>
</dbReference>
<dbReference type="InterPro" id="IPR029039">
    <property type="entry name" value="Flavoprotein-like_sf"/>
</dbReference>
<sequence length="159" mass="17617">MASTNYKPRVAIVYASATGNTKAAAEILQHICRQTQVPVSIFAINDFPLAELSRYDVVVIGTYTWGSGEIPKELRGLFTAFEELGHKKLVTAVFGTGDSCYAEFCGAVDRFRDMLFVHTELAATLKVELMPQDLDYPRFEKLAASIEASWQKVMLTATN</sequence>
<dbReference type="GO" id="GO:0009055">
    <property type="term" value="F:electron transfer activity"/>
    <property type="evidence" value="ECO:0007669"/>
    <property type="project" value="InterPro"/>
</dbReference>
<evidence type="ECO:0000256" key="1">
    <source>
        <dbReference type="ARBA" id="ARBA00001917"/>
    </source>
</evidence>
<evidence type="ECO:0000256" key="4">
    <source>
        <dbReference type="ARBA" id="ARBA00022448"/>
    </source>
</evidence>
<dbReference type="GO" id="GO:0010181">
    <property type="term" value="F:FMN binding"/>
    <property type="evidence" value="ECO:0007669"/>
    <property type="project" value="InterPro"/>
</dbReference>
<dbReference type="Proteomes" id="UP000525923">
    <property type="component" value="Unassembled WGS sequence"/>
</dbReference>
<dbReference type="PANTHER" id="PTHR42809">
    <property type="entry name" value="FLAVODOXIN 2"/>
    <property type="match status" value="1"/>
</dbReference>
<keyword evidence="4" id="KW-0813">Transport</keyword>
<dbReference type="EMBL" id="JACHHE010000004">
    <property type="protein sequence ID" value="MBB5180318.1"/>
    <property type="molecule type" value="Genomic_DNA"/>
</dbReference>
<dbReference type="AlphaFoldDB" id="A0A7W8CTQ4"/>
<dbReference type="GO" id="GO:0016651">
    <property type="term" value="F:oxidoreductase activity, acting on NAD(P)H"/>
    <property type="evidence" value="ECO:0007669"/>
    <property type="project" value="UniProtKB-ARBA"/>
</dbReference>
<dbReference type="RefSeq" id="WP_135502072.1">
    <property type="nucleotide sequence ID" value="NZ_JACHHE010000004.1"/>
</dbReference>
<evidence type="ECO:0000256" key="3">
    <source>
        <dbReference type="ARBA" id="ARBA00005267"/>
    </source>
</evidence>
<dbReference type="PROSITE" id="PS50902">
    <property type="entry name" value="FLAVODOXIN_LIKE"/>
    <property type="match status" value="1"/>
</dbReference>
<reference evidence="9 10" key="1">
    <citation type="submission" date="2020-08" db="EMBL/GenBank/DDBJ databases">
        <title>Genomic Encyclopedia of Type Strains, Phase IV (KMG-IV): sequencing the most valuable type-strain genomes for metagenomic binning, comparative biology and taxonomic classification.</title>
        <authorList>
            <person name="Goeker M."/>
        </authorList>
    </citation>
    <scope>NUCLEOTIDE SEQUENCE [LARGE SCALE GENOMIC DNA]</scope>
    <source>
        <strain evidence="9 10">DSM 15895</strain>
    </source>
</reference>
<comment type="function">
    <text evidence="2">Low-potential electron donor to a number of redox enzymes.</text>
</comment>
<dbReference type="InterPro" id="IPR050619">
    <property type="entry name" value="Flavodoxin"/>
</dbReference>
<dbReference type="InterPro" id="IPR001226">
    <property type="entry name" value="Flavodoxin_CS"/>
</dbReference>
<dbReference type="Pfam" id="PF00258">
    <property type="entry name" value="Flavodoxin_1"/>
    <property type="match status" value="1"/>
</dbReference>
<keyword evidence="7" id="KW-0249">Electron transport</keyword>
<accession>A0A7W8CTQ4</accession>
<organism evidence="9 10">
    <name type="scientific">Planococcus koreensis</name>
    <dbReference type="NCBI Taxonomy" id="112331"/>
    <lineage>
        <taxon>Bacteria</taxon>
        <taxon>Bacillati</taxon>
        <taxon>Bacillota</taxon>
        <taxon>Bacilli</taxon>
        <taxon>Bacillales</taxon>
        <taxon>Caryophanaceae</taxon>
        <taxon>Planococcus</taxon>
    </lineage>
</organism>
<comment type="cofactor">
    <cofactor evidence="1">
        <name>FMN</name>
        <dbReference type="ChEBI" id="CHEBI:58210"/>
    </cofactor>
</comment>
<dbReference type="InterPro" id="IPR008254">
    <property type="entry name" value="Flavodoxin/NO_synth"/>
</dbReference>
<evidence type="ECO:0000259" key="8">
    <source>
        <dbReference type="PROSITE" id="PS50902"/>
    </source>
</evidence>
<keyword evidence="5" id="KW-0285">Flavoprotein</keyword>
<comment type="similarity">
    <text evidence="3">Belongs to the flavodoxin family.</text>
</comment>
<dbReference type="PANTHER" id="PTHR42809:SF1">
    <property type="entry name" value="FLAVODOXIN 1"/>
    <property type="match status" value="1"/>
</dbReference>
<gene>
    <name evidence="9" type="ORF">HNQ44_001746</name>
</gene>
<evidence type="ECO:0000313" key="9">
    <source>
        <dbReference type="EMBL" id="MBB5180318.1"/>
    </source>
</evidence>
<evidence type="ECO:0000313" key="10">
    <source>
        <dbReference type="Proteomes" id="UP000525923"/>
    </source>
</evidence>